<dbReference type="SUPFAM" id="SSF55781">
    <property type="entry name" value="GAF domain-like"/>
    <property type="match status" value="1"/>
</dbReference>
<dbReference type="PANTHER" id="PTHR30136">
    <property type="entry name" value="HELIX-TURN-HELIX TRANSCRIPTIONAL REGULATOR, ICLR FAMILY"/>
    <property type="match status" value="1"/>
</dbReference>
<comment type="caution">
    <text evidence="6">The sequence shown here is derived from an EMBL/GenBank/DDBJ whole genome shotgun (WGS) entry which is preliminary data.</text>
</comment>
<dbReference type="SUPFAM" id="SSF46785">
    <property type="entry name" value="Winged helix' DNA-binding domain"/>
    <property type="match status" value="1"/>
</dbReference>
<dbReference type="Gene3D" id="1.10.10.10">
    <property type="entry name" value="Winged helix-like DNA-binding domain superfamily/Winged helix DNA-binding domain"/>
    <property type="match status" value="1"/>
</dbReference>
<evidence type="ECO:0000313" key="7">
    <source>
        <dbReference type="EMBL" id="MBU3065499.1"/>
    </source>
</evidence>
<gene>
    <name evidence="6" type="ORF">KO481_14190</name>
    <name evidence="7" type="ORF">KO481_28720</name>
</gene>
<organism evidence="6 8">
    <name type="scientific">Nocardia albiluteola</name>
    <dbReference type="NCBI Taxonomy" id="2842303"/>
    <lineage>
        <taxon>Bacteria</taxon>
        <taxon>Bacillati</taxon>
        <taxon>Actinomycetota</taxon>
        <taxon>Actinomycetes</taxon>
        <taxon>Mycobacteriales</taxon>
        <taxon>Nocardiaceae</taxon>
        <taxon>Nocardia</taxon>
    </lineage>
</organism>
<name>A0ABS6AX90_9NOCA</name>
<dbReference type="Proteomes" id="UP000733379">
    <property type="component" value="Unassembled WGS sequence"/>
</dbReference>
<keyword evidence="2" id="KW-0238">DNA-binding</keyword>
<dbReference type="PROSITE" id="PS51078">
    <property type="entry name" value="ICLR_ED"/>
    <property type="match status" value="1"/>
</dbReference>
<evidence type="ECO:0000256" key="1">
    <source>
        <dbReference type="ARBA" id="ARBA00023015"/>
    </source>
</evidence>
<dbReference type="Pfam" id="PF09339">
    <property type="entry name" value="HTH_IclR"/>
    <property type="match status" value="1"/>
</dbReference>
<sequence>MADQRTYSSGLIRDVELLEVLARPDAAAGLGVSRIAELAGRDKAQVSRALATLAEAGLVARDEDTKAYRPGWRLFALATHATETQLAHVSAPYLRKVVGGLNETTHLCVLRGNRVLTLHSELATHAFRGIGWEGTSVDPYTTSAGRTLMSEWDDETITRWWDLFPPDRPASPIATAIPVGAQADTDWLTLEFLLGRVADIRQRGYASVDEEFEPGLVGVSAPVYGFRGDVVAAINVSAPKQRLGNHLREAGEFTRTVADQLSATLGAPARRKRPKSG</sequence>
<dbReference type="Pfam" id="PF01614">
    <property type="entry name" value="IclR_C"/>
    <property type="match status" value="1"/>
</dbReference>
<keyword evidence="3" id="KW-0804">Transcription</keyword>
<evidence type="ECO:0000256" key="2">
    <source>
        <dbReference type="ARBA" id="ARBA00023125"/>
    </source>
</evidence>
<dbReference type="PANTHER" id="PTHR30136:SF24">
    <property type="entry name" value="HTH-TYPE TRANSCRIPTIONAL REPRESSOR ALLR"/>
    <property type="match status" value="1"/>
</dbReference>
<dbReference type="InterPro" id="IPR005471">
    <property type="entry name" value="Tscrpt_reg_IclR_N"/>
</dbReference>
<keyword evidence="1" id="KW-0805">Transcription regulation</keyword>
<evidence type="ECO:0000259" key="4">
    <source>
        <dbReference type="PROSITE" id="PS51077"/>
    </source>
</evidence>
<protein>
    <submittedName>
        <fullName evidence="6">IclR family transcriptional regulator</fullName>
    </submittedName>
</protein>
<dbReference type="InterPro" id="IPR036388">
    <property type="entry name" value="WH-like_DNA-bd_sf"/>
</dbReference>
<dbReference type="InterPro" id="IPR036390">
    <property type="entry name" value="WH_DNA-bd_sf"/>
</dbReference>
<dbReference type="EMBL" id="JAHKNI010000011">
    <property type="protein sequence ID" value="MBU3065499.1"/>
    <property type="molecule type" value="Genomic_DNA"/>
</dbReference>
<dbReference type="InterPro" id="IPR014757">
    <property type="entry name" value="Tscrpt_reg_IclR_C"/>
</dbReference>
<evidence type="ECO:0000313" key="8">
    <source>
        <dbReference type="Proteomes" id="UP000733379"/>
    </source>
</evidence>
<feature type="domain" description="HTH iclR-type" evidence="4">
    <location>
        <begin position="8"/>
        <end position="72"/>
    </location>
</feature>
<dbReference type="EMBL" id="JAHKNI010000004">
    <property type="protein sequence ID" value="MBU3062667.1"/>
    <property type="molecule type" value="Genomic_DNA"/>
</dbReference>
<dbReference type="InterPro" id="IPR029016">
    <property type="entry name" value="GAF-like_dom_sf"/>
</dbReference>
<proteinExistence type="predicted"/>
<feature type="domain" description="IclR-ED" evidence="5">
    <location>
        <begin position="73"/>
        <end position="267"/>
    </location>
</feature>
<evidence type="ECO:0000259" key="5">
    <source>
        <dbReference type="PROSITE" id="PS51078"/>
    </source>
</evidence>
<keyword evidence="8" id="KW-1185">Reference proteome</keyword>
<dbReference type="RefSeq" id="WP_215917575.1">
    <property type="nucleotide sequence ID" value="NZ_JAHKNI010000004.1"/>
</dbReference>
<evidence type="ECO:0000313" key="6">
    <source>
        <dbReference type="EMBL" id="MBU3062667.1"/>
    </source>
</evidence>
<dbReference type="PROSITE" id="PS51077">
    <property type="entry name" value="HTH_ICLR"/>
    <property type="match status" value="1"/>
</dbReference>
<dbReference type="SMART" id="SM00346">
    <property type="entry name" value="HTH_ICLR"/>
    <property type="match status" value="1"/>
</dbReference>
<evidence type="ECO:0000256" key="3">
    <source>
        <dbReference type="ARBA" id="ARBA00023163"/>
    </source>
</evidence>
<dbReference type="InterPro" id="IPR050707">
    <property type="entry name" value="HTH_MetabolicPath_Reg"/>
</dbReference>
<accession>A0ABS6AX90</accession>
<reference evidence="6 8" key="1">
    <citation type="submission" date="2021-06" db="EMBL/GenBank/DDBJ databases">
        <title>Actinomycetes sequencing.</title>
        <authorList>
            <person name="Shan Q."/>
        </authorList>
    </citation>
    <scope>NUCLEOTIDE SEQUENCE [LARGE SCALE GENOMIC DNA]</scope>
    <source>
        <strain evidence="6 8">NEAU-G5</strain>
    </source>
</reference>
<dbReference type="Gene3D" id="3.30.450.40">
    <property type="match status" value="1"/>
</dbReference>